<evidence type="ECO:0000256" key="10">
    <source>
        <dbReference type="ARBA" id="ARBA00023212"/>
    </source>
</evidence>
<protein>
    <submittedName>
        <fullName evidence="13">Uncharacterized protein</fullName>
    </submittedName>
</protein>
<keyword evidence="14" id="KW-1185">Reference proteome</keyword>
<evidence type="ECO:0000256" key="2">
    <source>
        <dbReference type="ARBA" id="ARBA00004629"/>
    </source>
</evidence>
<proteinExistence type="inferred from homology"/>
<evidence type="ECO:0000256" key="4">
    <source>
        <dbReference type="ARBA" id="ARBA00022454"/>
    </source>
</evidence>
<accession>A0A9N7VH78</accession>
<reference evidence="13" key="1">
    <citation type="submission" date="2020-03" db="EMBL/GenBank/DDBJ databases">
        <authorList>
            <person name="Weist P."/>
        </authorList>
    </citation>
    <scope>NUCLEOTIDE SEQUENCE</scope>
</reference>
<dbReference type="GO" id="GO:0051301">
    <property type="term" value="P:cell division"/>
    <property type="evidence" value="ECO:0007669"/>
    <property type="project" value="UniProtKB-KW"/>
</dbReference>
<keyword evidence="5" id="KW-0963">Cytoplasm</keyword>
<keyword evidence="12" id="KW-0137">Centromere</keyword>
<evidence type="ECO:0000256" key="1">
    <source>
        <dbReference type="ARBA" id="ARBA00004186"/>
    </source>
</evidence>
<evidence type="ECO:0000256" key="8">
    <source>
        <dbReference type="ARBA" id="ARBA00022776"/>
    </source>
</evidence>
<sequence>MEPTERFFSRIRKLAVTLESETTKLQKSFDNRDNNEVDSETTAKAMRAYHELNCDVGNLKGQVQDQLTQQQAQENEVSSFIKACRVMEQRVSQDIQTLKEHFENYGYEAPRDAQRLTKHNHQTQILKKWQMKVKVIQQEKKMQARRRLEMIRPHHL</sequence>
<name>A0A9N7VH78_PLEPL</name>
<evidence type="ECO:0000256" key="5">
    <source>
        <dbReference type="ARBA" id="ARBA00022490"/>
    </source>
</evidence>
<keyword evidence="6" id="KW-0132">Cell division</keyword>
<keyword evidence="10" id="KW-0206">Cytoskeleton</keyword>
<evidence type="ECO:0000256" key="11">
    <source>
        <dbReference type="ARBA" id="ARBA00023306"/>
    </source>
</evidence>
<evidence type="ECO:0000256" key="7">
    <source>
        <dbReference type="ARBA" id="ARBA00022701"/>
    </source>
</evidence>
<comment type="caution">
    <text evidence="13">The sequence shown here is derived from an EMBL/GenBank/DDBJ whole genome shotgun (WGS) entry which is preliminary data.</text>
</comment>
<organism evidence="13 14">
    <name type="scientific">Pleuronectes platessa</name>
    <name type="common">European plaice</name>
    <dbReference type="NCBI Taxonomy" id="8262"/>
    <lineage>
        <taxon>Eukaryota</taxon>
        <taxon>Metazoa</taxon>
        <taxon>Chordata</taxon>
        <taxon>Craniata</taxon>
        <taxon>Vertebrata</taxon>
        <taxon>Euteleostomi</taxon>
        <taxon>Actinopterygii</taxon>
        <taxon>Neopterygii</taxon>
        <taxon>Teleostei</taxon>
        <taxon>Neoteleostei</taxon>
        <taxon>Acanthomorphata</taxon>
        <taxon>Carangaria</taxon>
        <taxon>Pleuronectiformes</taxon>
        <taxon>Pleuronectoidei</taxon>
        <taxon>Pleuronectidae</taxon>
        <taxon>Pleuronectes</taxon>
    </lineage>
</organism>
<gene>
    <name evidence="13" type="ORF">PLEPLA_LOCUS36909</name>
</gene>
<comment type="similarity">
    <text evidence="3">Belongs to the SKA3 family.</text>
</comment>
<dbReference type="GO" id="GO:0000940">
    <property type="term" value="C:outer kinetochore"/>
    <property type="evidence" value="ECO:0007669"/>
    <property type="project" value="InterPro"/>
</dbReference>
<dbReference type="Proteomes" id="UP001153269">
    <property type="component" value="Unassembled WGS sequence"/>
</dbReference>
<keyword evidence="4" id="KW-0158">Chromosome</keyword>
<dbReference type="GO" id="GO:0000278">
    <property type="term" value="P:mitotic cell cycle"/>
    <property type="evidence" value="ECO:0007669"/>
    <property type="project" value="TreeGrafter"/>
</dbReference>
<dbReference type="PANTHER" id="PTHR48118">
    <property type="entry name" value="SPINDLE AND KINETOCHORE-ASSOCIATED PROTEIN 3"/>
    <property type="match status" value="1"/>
</dbReference>
<dbReference type="EMBL" id="CADEAL010004006">
    <property type="protein sequence ID" value="CAB1449228.1"/>
    <property type="molecule type" value="Genomic_DNA"/>
</dbReference>
<keyword evidence="11" id="KW-0131">Cell cycle</keyword>
<dbReference type="GO" id="GO:0007059">
    <property type="term" value="P:chromosome segregation"/>
    <property type="evidence" value="ECO:0007669"/>
    <property type="project" value="InterPro"/>
</dbReference>
<keyword evidence="7" id="KW-0493">Microtubule</keyword>
<evidence type="ECO:0000256" key="9">
    <source>
        <dbReference type="ARBA" id="ARBA00022838"/>
    </source>
</evidence>
<evidence type="ECO:0000313" key="13">
    <source>
        <dbReference type="EMBL" id="CAB1449228.1"/>
    </source>
</evidence>
<evidence type="ECO:0000313" key="14">
    <source>
        <dbReference type="Proteomes" id="UP001153269"/>
    </source>
</evidence>
<dbReference type="InterPro" id="IPR033341">
    <property type="entry name" value="SKA3"/>
</dbReference>
<comment type="subcellular location">
    <subcellularLocation>
        <location evidence="2">Chromosome</location>
        <location evidence="2">Centromere</location>
        <location evidence="2">Kinetochore</location>
    </subcellularLocation>
    <subcellularLocation>
        <location evidence="1">Cytoplasm</location>
        <location evidence="1">Cytoskeleton</location>
        <location evidence="1">Spindle</location>
    </subcellularLocation>
</comment>
<dbReference type="AlphaFoldDB" id="A0A9N7VH78"/>
<evidence type="ECO:0000256" key="3">
    <source>
        <dbReference type="ARBA" id="ARBA00007716"/>
    </source>
</evidence>
<keyword evidence="9" id="KW-0995">Kinetochore</keyword>
<dbReference type="Gene3D" id="6.10.250.1400">
    <property type="match status" value="1"/>
</dbReference>
<evidence type="ECO:0000256" key="12">
    <source>
        <dbReference type="ARBA" id="ARBA00023328"/>
    </source>
</evidence>
<dbReference type="GO" id="GO:0005876">
    <property type="term" value="C:spindle microtubule"/>
    <property type="evidence" value="ECO:0007669"/>
    <property type="project" value="TreeGrafter"/>
</dbReference>
<evidence type="ECO:0000256" key="6">
    <source>
        <dbReference type="ARBA" id="ARBA00022618"/>
    </source>
</evidence>
<dbReference type="PANTHER" id="PTHR48118:SF1">
    <property type="entry name" value="SPINDLE AND KINETOCHORE-ASSOCIATED PROTEIN 3"/>
    <property type="match status" value="1"/>
</dbReference>
<keyword evidence="8" id="KW-0498">Mitosis</keyword>